<keyword evidence="6 12" id="KW-0479">Metal-binding</keyword>
<comment type="similarity">
    <text evidence="3">Belongs to the cytochrome P450 family.</text>
</comment>
<sequence length="536" mass="61062">MINHHCTTMFSLSFLQFFSLIFVLLYLFSLLRILIMSTSSAVTTATTTNNEHKSYPFIGSMISFNRNSHRLIHWFTHLLSVSSSQTIVLNLFGAKNQMIVTANPDNIEHMLKTKFQNYPKGKPFTDILGDFLGTGIFNVDGELWSTQRKLASHEFSTKSLREFVVSVLEEEITTRLVPLLEIAAQKDEVLDMQDVLRRLAFDTICKISLGWDPCCLDYNRSVPPLAAAFDAAAGASAMRGVSLASWVWKAKRFLNVGSERKLRDAVGVVHRSVNEIIRERRQQMDGSESQRDLLSRFISAGHDDEMVRDMVISFLMAGRDTTSAAMTWLFWLLTWHPKIEKDLLKEVNSAVDNHGTTQKVPNMSHEPKVVGLDQLSFNFDDLKKMDYLKACLCESMRLYPPVVWDSKHAGEDDVLPDGTPVYKGNRVMYFPYGMGRMEKLWGKDCLEFRPDRWFSEPGVFKMENPYKFPVFQAGPRVCLGKEMAFIQMKYVMASVLKRFELVPVSLDKPVFVPMLTAHMVGGLKVRVRKRSGACEL</sequence>
<dbReference type="GO" id="GO:0020037">
    <property type="term" value="F:heme binding"/>
    <property type="evidence" value="ECO:0007669"/>
    <property type="project" value="InterPro"/>
</dbReference>
<comment type="cofactor">
    <cofactor evidence="1 12">
        <name>heme</name>
        <dbReference type="ChEBI" id="CHEBI:30413"/>
    </cofactor>
</comment>
<keyword evidence="4 12" id="KW-0349">Heme</keyword>
<dbReference type="InterPro" id="IPR002401">
    <property type="entry name" value="Cyt_P450_E_grp-I"/>
</dbReference>
<dbReference type="GO" id="GO:0016020">
    <property type="term" value="C:membrane"/>
    <property type="evidence" value="ECO:0007669"/>
    <property type="project" value="UniProtKB-SubCell"/>
</dbReference>
<evidence type="ECO:0000256" key="12">
    <source>
        <dbReference type="PIRSR" id="PIRSR602401-1"/>
    </source>
</evidence>
<dbReference type="PRINTS" id="PR00385">
    <property type="entry name" value="P450"/>
</dbReference>
<dbReference type="Proteomes" id="UP000245207">
    <property type="component" value="Unassembled WGS sequence"/>
</dbReference>
<evidence type="ECO:0000313" key="15">
    <source>
        <dbReference type="Proteomes" id="UP000245207"/>
    </source>
</evidence>
<reference evidence="14 15" key="1">
    <citation type="journal article" date="2018" name="Mol. Plant">
        <title>The genome of Artemisia annua provides insight into the evolution of Asteraceae family and artemisinin biosynthesis.</title>
        <authorList>
            <person name="Shen Q."/>
            <person name="Zhang L."/>
            <person name="Liao Z."/>
            <person name="Wang S."/>
            <person name="Yan T."/>
            <person name="Shi P."/>
            <person name="Liu M."/>
            <person name="Fu X."/>
            <person name="Pan Q."/>
            <person name="Wang Y."/>
            <person name="Lv Z."/>
            <person name="Lu X."/>
            <person name="Zhang F."/>
            <person name="Jiang W."/>
            <person name="Ma Y."/>
            <person name="Chen M."/>
            <person name="Hao X."/>
            <person name="Li L."/>
            <person name="Tang Y."/>
            <person name="Lv G."/>
            <person name="Zhou Y."/>
            <person name="Sun X."/>
            <person name="Brodelius P.E."/>
            <person name="Rose J.K.C."/>
            <person name="Tang K."/>
        </authorList>
    </citation>
    <scope>NUCLEOTIDE SEQUENCE [LARGE SCALE GENOMIC DNA]</scope>
    <source>
        <strain evidence="15">cv. Huhao1</strain>
        <tissue evidence="14">Leaf</tissue>
    </source>
</reference>
<evidence type="ECO:0000256" key="4">
    <source>
        <dbReference type="ARBA" id="ARBA00022617"/>
    </source>
</evidence>
<name>A0A2U1LSP1_ARTAN</name>
<evidence type="ECO:0000256" key="10">
    <source>
        <dbReference type="ARBA" id="ARBA00023033"/>
    </source>
</evidence>
<dbReference type="GO" id="GO:0005506">
    <property type="term" value="F:iron ion binding"/>
    <property type="evidence" value="ECO:0007669"/>
    <property type="project" value="InterPro"/>
</dbReference>
<evidence type="ECO:0000256" key="3">
    <source>
        <dbReference type="ARBA" id="ARBA00010617"/>
    </source>
</evidence>
<comment type="caution">
    <text evidence="14">The sequence shown here is derived from an EMBL/GenBank/DDBJ whole genome shotgun (WGS) entry which is preliminary data.</text>
</comment>
<comment type="subcellular location">
    <subcellularLocation>
        <location evidence="2">Membrane</location>
        <topology evidence="2">Single-pass membrane protein</topology>
    </subcellularLocation>
</comment>
<proteinExistence type="inferred from homology"/>
<dbReference type="PRINTS" id="PR00463">
    <property type="entry name" value="EP450I"/>
</dbReference>
<evidence type="ECO:0000313" key="14">
    <source>
        <dbReference type="EMBL" id="PWA52010.1"/>
    </source>
</evidence>
<dbReference type="GO" id="GO:0004497">
    <property type="term" value="F:monooxygenase activity"/>
    <property type="evidence" value="ECO:0007669"/>
    <property type="project" value="UniProtKB-KW"/>
</dbReference>
<dbReference type="OrthoDB" id="1470350at2759"/>
<dbReference type="PANTHER" id="PTHR24296">
    <property type="entry name" value="CYTOCHROME P450"/>
    <property type="match status" value="1"/>
</dbReference>
<dbReference type="Gene3D" id="1.10.630.10">
    <property type="entry name" value="Cytochrome P450"/>
    <property type="match status" value="1"/>
</dbReference>
<evidence type="ECO:0000256" key="7">
    <source>
        <dbReference type="ARBA" id="ARBA00022989"/>
    </source>
</evidence>
<keyword evidence="9 12" id="KW-0408">Iron</keyword>
<accession>A0A2U1LSP1</accession>
<dbReference type="Pfam" id="PF00067">
    <property type="entry name" value="p450"/>
    <property type="match status" value="1"/>
</dbReference>
<dbReference type="AlphaFoldDB" id="A0A2U1LSP1"/>
<evidence type="ECO:0000256" key="9">
    <source>
        <dbReference type="ARBA" id="ARBA00023004"/>
    </source>
</evidence>
<keyword evidence="5 13" id="KW-0812">Transmembrane</keyword>
<dbReference type="InterPro" id="IPR001128">
    <property type="entry name" value="Cyt_P450"/>
</dbReference>
<keyword evidence="10" id="KW-0503">Monooxygenase</keyword>
<evidence type="ECO:0000256" key="6">
    <source>
        <dbReference type="ARBA" id="ARBA00022723"/>
    </source>
</evidence>
<protein>
    <submittedName>
        <fullName evidence="14">Cytochrome P450</fullName>
    </submittedName>
</protein>
<evidence type="ECO:0000256" key="2">
    <source>
        <dbReference type="ARBA" id="ARBA00004167"/>
    </source>
</evidence>
<gene>
    <name evidence="14" type="ORF">CTI12_AA459060</name>
</gene>
<dbReference type="SUPFAM" id="SSF48264">
    <property type="entry name" value="Cytochrome P450"/>
    <property type="match status" value="1"/>
</dbReference>
<keyword evidence="7 13" id="KW-1133">Transmembrane helix</keyword>
<evidence type="ECO:0000256" key="5">
    <source>
        <dbReference type="ARBA" id="ARBA00022692"/>
    </source>
</evidence>
<feature type="transmembrane region" description="Helical" evidence="13">
    <location>
        <begin position="12"/>
        <end position="35"/>
    </location>
</feature>
<dbReference type="GO" id="GO:0016705">
    <property type="term" value="F:oxidoreductase activity, acting on paired donors, with incorporation or reduction of molecular oxygen"/>
    <property type="evidence" value="ECO:0007669"/>
    <property type="project" value="InterPro"/>
</dbReference>
<dbReference type="FunFam" id="1.10.630.10:FF:000044">
    <property type="entry name" value="Cytochrome P450"/>
    <property type="match status" value="1"/>
</dbReference>
<organism evidence="14 15">
    <name type="scientific">Artemisia annua</name>
    <name type="common">Sweet wormwood</name>
    <dbReference type="NCBI Taxonomy" id="35608"/>
    <lineage>
        <taxon>Eukaryota</taxon>
        <taxon>Viridiplantae</taxon>
        <taxon>Streptophyta</taxon>
        <taxon>Embryophyta</taxon>
        <taxon>Tracheophyta</taxon>
        <taxon>Spermatophyta</taxon>
        <taxon>Magnoliopsida</taxon>
        <taxon>eudicotyledons</taxon>
        <taxon>Gunneridae</taxon>
        <taxon>Pentapetalae</taxon>
        <taxon>asterids</taxon>
        <taxon>campanulids</taxon>
        <taxon>Asterales</taxon>
        <taxon>Asteraceae</taxon>
        <taxon>Asteroideae</taxon>
        <taxon>Anthemideae</taxon>
        <taxon>Artemisiinae</taxon>
        <taxon>Artemisia</taxon>
    </lineage>
</organism>
<dbReference type="CDD" id="cd11064">
    <property type="entry name" value="CYP86A"/>
    <property type="match status" value="1"/>
</dbReference>
<evidence type="ECO:0000256" key="1">
    <source>
        <dbReference type="ARBA" id="ARBA00001971"/>
    </source>
</evidence>
<dbReference type="InterPro" id="IPR036396">
    <property type="entry name" value="Cyt_P450_sf"/>
</dbReference>
<keyword evidence="11 13" id="KW-0472">Membrane</keyword>
<evidence type="ECO:0000256" key="11">
    <source>
        <dbReference type="ARBA" id="ARBA00023136"/>
    </source>
</evidence>
<keyword evidence="15" id="KW-1185">Reference proteome</keyword>
<feature type="binding site" description="axial binding residue" evidence="12">
    <location>
        <position position="478"/>
    </location>
    <ligand>
        <name>heme</name>
        <dbReference type="ChEBI" id="CHEBI:30413"/>
    </ligand>
    <ligandPart>
        <name>Fe</name>
        <dbReference type="ChEBI" id="CHEBI:18248"/>
    </ligandPart>
</feature>
<evidence type="ECO:0000256" key="13">
    <source>
        <dbReference type="SAM" id="Phobius"/>
    </source>
</evidence>
<dbReference type="EMBL" id="PKPP01007951">
    <property type="protein sequence ID" value="PWA52010.1"/>
    <property type="molecule type" value="Genomic_DNA"/>
</dbReference>
<dbReference type="STRING" id="35608.A0A2U1LSP1"/>
<keyword evidence="8" id="KW-0560">Oxidoreductase</keyword>
<evidence type="ECO:0000256" key="8">
    <source>
        <dbReference type="ARBA" id="ARBA00023002"/>
    </source>
</evidence>